<organism evidence="1 2">
    <name type="scientific">Trachymyrmex cornetzi</name>
    <dbReference type="NCBI Taxonomy" id="471704"/>
    <lineage>
        <taxon>Eukaryota</taxon>
        <taxon>Metazoa</taxon>
        <taxon>Ecdysozoa</taxon>
        <taxon>Arthropoda</taxon>
        <taxon>Hexapoda</taxon>
        <taxon>Insecta</taxon>
        <taxon>Pterygota</taxon>
        <taxon>Neoptera</taxon>
        <taxon>Endopterygota</taxon>
        <taxon>Hymenoptera</taxon>
        <taxon>Apocrita</taxon>
        <taxon>Aculeata</taxon>
        <taxon>Formicoidea</taxon>
        <taxon>Formicidae</taxon>
        <taxon>Myrmicinae</taxon>
        <taxon>Trachymyrmex</taxon>
    </lineage>
</organism>
<dbReference type="AlphaFoldDB" id="A0A195DUS9"/>
<dbReference type="Proteomes" id="UP000078492">
    <property type="component" value="Unassembled WGS sequence"/>
</dbReference>
<name>A0A195DUS9_9HYME</name>
<gene>
    <name evidence="1" type="ORF">ALC57_11231</name>
</gene>
<keyword evidence="2" id="KW-1185">Reference proteome</keyword>
<protein>
    <submittedName>
        <fullName evidence="1">Uncharacterized protein</fullName>
    </submittedName>
</protein>
<reference evidence="1 2" key="1">
    <citation type="submission" date="2015-09" db="EMBL/GenBank/DDBJ databases">
        <title>Trachymyrmex cornetzi WGS genome.</title>
        <authorList>
            <person name="Nygaard S."/>
            <person name="Hu H."/>
            <person name="Boomsma J."/>
            <person name="Zhang G."/>
        </authorList>
    </citation>
    <scope>NUCLEOTIDE SEQUENCE [LARGE SCALE GENOMIC DNA]</scope>
    <source>
        <strain evidence="1">Tcor2-1</strain>
        <tissue evidence="1">Whole body</tissue>
    </source>
</reference>
<dbReference type="EMBL" id="KQ980334">
    <property type="protein sequence ID" value="KYN16507.1"/>
    <property type="molecule type" value="Genomic_DNA"/>
</dbReference>
<feature type="non-terminal residue" evidence="1">
    <location>
        <position position="1"/>
    </location>
</feature>
<accession>A0A195DUS9</accession>
<evidence type="ECO:0000313" key="2">
    <source>
        <dbReference type="Proteomes" id="UP000078492"/>
    </source>
</evidence>
<evidence type="ECO:0000313" key="1">
    <source>
        <dbReference type="EMBL" id="KYN16507.1"/>
    </source>
</evidence>
<sequence length="67" mass="7645">WNCESRERENEAFSEAIKKYSVPVVIRGEKKRTRLYRSCGAQSLVGLVEPSLAGDEVAEEEEEEEEV</sequence>
<proteinExistence type="predicted"/>